<name>A0A2T4YN14_9SPHN</name>
<dbReference type="EMBL" id="PZZN01000003">
    <property type="protein sequence ID" value="PTM44794.1"/>
    <property type="molecule type" value="Genomic_DNA"/>
</dbReference>
<gene>
    <name evidence="2" type="ORF">C8J24_3005</name>
</gene>
<dbReference type="InterPro" id="IPR010992">
    <property type="entry name" value="IHF-like_DNA-bd_dom_sf"/>
</dbReference>
<organism evidence="2 3">
    <name type="scientific">Sphingomonas aerolata</name>
    <dbReference type="NCBI Taxonomy" id="185951"/>
    <lineage>
        <taxon>Bacteria</taxon>
        <taxon>Pseudomonadati</taxon>
        <taxon>Pseudomonadota</taxon>
        <taxon>Alphaproteobacteria</taxon>
        <taxon>Sphingomonadales</taxon>
        <taxon>Sphingomonadaceae</taxon>
        <taxon>Sphingomonas</taxon>
    </lineage>
</organism>
<comment type="caution">
    <text evidence="2">The sequence shown here is derived from an EMBL/GenBank/DDBJ whole genome shotgun (WGS) entry which is preliminary data.</text>
</comment>
<dbReference type="AlphaFoldDB" id="A0A2T4YN14"/>
<keyword evidence="3" id="KW-1185">Reference proteome</keyword>
<dbReference type="Gene3D" id="4.10.520.10">
    <property type="entry name" value="IHF-like DNA-binding proteins"/>
    <property type="match status" value="1"/>
</dbReference>
<accession>A0A2T4YN14</accession>
<evidence type="ECO:0000313" key="3">
    <source>
        <dbReference type="Proteomes" id="UP000240996"/>
    </source>
</evidence>
<evidence type="ECO:0000313" key="2">
    <source>
        <dbReference type="EMBL" id="PTM44794.1"/>
    </source>
</evidence>
<proteinExistence type="predicted"/>
<dbReference type="GO" id="GO:0003677">
    <property type="term" value="F:DNA binding"/>
    <property type="evidence" value="ECO:0007669"/>
    <property type="project" value="UniProtKB-KW"/>
</dbReference>
<reference evidence="2 3" key="1">
    <citation type="submission" date="2018-04" db="EMBL/GenBank/DDBJ databases">
        <title>Genomic Encyclopedia of Type Strains, Phase III (KMG-III): the genomes of soil and plant-associated and newly described type strains.</title>
        <authorList>
            <person name="Whitman W."/>
        </authorList>
    </citation>
    <scope>NUCLEOTIDE SEQUENCE [LARGE SCALE GENOMIC DNA]</scope>
    <source>
        <strain evidence="2 3">NW12</strain>
    </source>
</reference>
<dbReference type="RefSeq" id="WP_037527992.1">
    <property type="nucleotide sequence ID" value="NZ_PZZN01000003.1"/>
</dbReference>
<sequence length="114" mass="12010">MVDKHIIAAIAESGIAADDAQDMAERVFGAVLSSLAAGRTVQIPGVCRLRAPRKPAWVPGTLKRQAVEQRKVGIVHPAIIEKGAPYDVAKPIDPQVSSHAWGQAIRAAAEGQGQ</sequence>
<evidence type="ECO:0000256" key="1">
    <source>
        <dbReference type="ARBA" id="ARBA00023125"/>
    </source>
</evidence>
<keyword evidence="1 2" id="KW-0238">DNA-binding</keyword>
<protein>
    <submittedName>
        <fullName evidence="2">Nucleoid DNA-binding protein</fullName>
    </submittedName>
</protein>
<dbReference type="Proteomes" id="UP000240996">
    <property type="component" value="Unassembled WGS sequence"/>
</dbReference>